<protein>
    <submittedName>
        <fullName evidence="2">Uncharacterized protein</fullName>
    </submittedName>
</protein>
<dbReference type="Proteomes" id="UP001313282">
    <property type="component" value="Unassembled WGS sequence"/>
</dbReference>
<accession>A0AAN8MK97</accession>
<dbReference type="EMBL" id="JAVHNR010000009">
    <property type="protein sequence ID" value="KAK6333025.1"/>
    <property type="molecule type" value="Genomic_DNA"/>
</dbReference>
<comment type="caution">
    <text evidence="2">The sequence shown here is derived from an EMBL/GenBank/DDBJ whole genome shotgun (WGS) entry which is preliminary data.</text>
</comment>
<gene>
    <name evidence="2" type="ORF">TWF718_010849</name>
</gene>
<feature type="region of interest" description="Disordered" evidence="1">
    <location>
        <begin position="344"/>
        <end position="364"/>
    </location>
</feature>
<organism evidence="2 3">
    <name type="scientific">Orbilia javanica</name>
    <dbReference type="NCBI Taxonomy" id="47235"/>
    <lineage>
        <taxon>Eukaryota</taxon>
        <taxon>Fungi</taxon>
        <taxon>Dikarya</taxon>
        <taxon>Ascomycota</taxon>
        <taxon>Pezizomycotina</taxon>
        <taxon>Orbiliomycetes</taxon>
        <taxon>Orbiliales</taxon>
        <taxon>Orbiliaceae</taxon>
        <taxon>Orbilia</taxon>
    </lineage>
</organism>
<name>A0AAN8MK97_9PEZI</name>
<evidence type="ECO:0000313" key="3">
    <source>
        <dbReference type="Proteomes" id="UP001313282"/>
    </source>
</evidence>
<reference evidence="2 3" key="1">
    <citation type="submission" date="2019-10" db="EMBL/GenBank/DDBJ databases">
        <authorList>
            <person name="Palmer J.M."/>
        </authorList>
    </citation>
    <scope>NUCLEOTIDE SEQUENCE [LARGE SCALE GENOMIC DNA]</scope>
    <source>
        <strain evidence="2 3">TWF718</strain>
    </source>
</reference>
<keyword evidence="3" id="KW-1185">Reference proteome</keyword>
<proteinExistence type="predicted"/>
<evidence type="ECO:0000256" key="1">
    <source>
        <dbReference type="SAM" id="MobiDB-lite"/>
    </source>
</evidence>
<evidence type="ECO:0000313" key="2">
    <source>
        <dbReference type="EMBL" id="KAK6333025.1"/>
    </source>
</evidence>
<sequence>MIYPLIRKTEHNIKTYPLKNEALVEKFPGSHLEQISNSENRLGARAPPEIPLIGQGLQAEMRFDIIRGIMLLREVEEDLYAEDDFKSSRAFSGALLRSTKVSPHNDPGGDEKRNSMQALNAFLEAIERPGIVTDKESYLLLDVEPDDITRSPSQCMYSPTDRVLLFVPLSPILDPDLSSMGNSIYGCWHYASITAQAKGSDSKWPPGPKYLVISGIEDDDGLLAIQRISSLWHARKMGNKLEHGCGFSISRTDANPHLASKEPEDYPGLNIYDAAWAILQQPLRVRASVGSLLTFQWAMSRLQISNIRFALYNKDRKIASQADLDEHPNEISQAVVFLELERRPGEMPDGANNGSPNGDEKDPDEIMEDIDQVEAEYSYGPGSVSPIGGIPFRIGSPITSMQLESGASGIDAPVHNPLGPGASPSYTMHDEPPPTYYQRDIQYMPEILFKVYSSMLQDTLVIFSTITTAQPPEAVVPPEKFANVIRSIWIDSVGESKLRSIAFGNLSPKAEDALEDLREKWGKGNAPSFMSEGSLFASAYDGDVQRYNSILARIAEFWEGASVLYLIAMDEGLLGINNIVSVKYGPSVGGVDEDAKFLSFELSDELQTVAGNLDQPGSPSVSEPISPPPSDNIDDSPRKTPSKLGDTSIGSTLDLPELIAFSLEQGARIRAEYFTPYSYYANNGELASPIQELDELNAKYHRKSFGIVKPGGGNQYLNHEEAIEDFTRLGVRRDIGQLGFAVKDFQARSRATYELGRYSSAPSELSSDDEQGPSFAYSAETRHMIMLEEPDFGPPGQRSSSLRNILLLEAIRSKGRFDPRKSGKVSRPINWITFLQVSQRSRRIIEYLFELTGEPRTVKSELRLLDFFMPTFQASAKIYGSRINKHSVKRRLAWLVALALPEIADFVQYAAEVLFFMDANWNSLSNTGTPVWIGNMIFMSIRWVRLSEDLPEELIPEIFAGLADPADDPRPKIWQQRGMDLPIIRSHLKTGERVAMQDLCRQALPSSTRRGNPPAGDWVGRIDSSEIGRFNSDDWKRSSNNGHLTNWPQPVTTADIPITLFMMAADAEGRELYLRRDPAIWGLDPKELQRKIMSKVIVKHKKEDISFEALVDKSGELMLFNPGFQAPGDLEEGIKKLAPAVYTSWYVASKGTDATTTIKSPKYVAILNVSKRTVTLLHRLAVELGFQNPAKFMDDEKMFKSFPSQSLYVHGDTLAGDRASRTTGTELLFSALCGIPEVGAVLQAFQDYWNEMGTHRSFVVDISLRLPGPKGARAVTPMILIRFGNRV</sequence>
<feature type="region of interest" description="Disordered" evidence="1">
    <location>
        <begin position="611"/>
        <end position="649"/>
    </location>
</feature>